<dbReference type="GO" id="GO:0050660">
    <property type="term" value="F:flavin adenine dinucleotide binding"/>
    <property type="evidence" value="ECO:0007669"/>
    <property type="project" value="InterPro"/>
</dbReference>
<keyword evidence="8" id="KW-1185">Reference proteome</keyword>
<evidence type="ECO:0000256" key="3">
    <source>
        <dbReference type="PIRSR" id="PIRSR000137-2"/>
    </source>
</evidence>
<dbReference type="Pfam" id="PF00732">
    <property type="entry name" value="GMC_oxred_N"/>
    <property type="match status" value="1"/>
</dbReference>
<dbReference type="SUPFAM" id="SSF51905">
    <property type="entry name" value="FAD/NAD(P)-binding domain"/>
    <property type="match status" value="1"/>
</dbReference>
<feature type="chain" id="PRO_5043467834" description="Glucose-methanol-choline oxidoreductase N-terminal domain-containing protein" evidence="5">
    <location>
        <begin position="22"/>
        <end position="612"/>
    </location>
</feature>
<proteinExistence type="inferred from homology"/>
<protein>
    <recommendedName>
        <fullName evidence="6">Glucose-methanol-choline oxidoreductase N-terminal domain-containing protein</fullName>
    </recommendedName>
</protein>
<dbReference type="EnsemblMetazoa" id="XM_019900827.1">
    <property type="protein sequence ID" value="XP_019756386.1"/>
    <property type="gene ID" value="LOC109535016"/>
</dbReference>
<feature type="binding site" evidence="3">
    <location>
        <position position="133"/>
    </location>
    <ligand>
        <name>FAD</name>
        <dbReference type="ChEBI" id="CHEBI:57692"/>
    </ligand>
</feature>
<dbReference type="PROSITE" id="PS00623">
    <property type="entry name" value="GMC_OXRED_1"/>
    <property type="match status" value="1"/>
</dbReference>
<dbReference type="InterPro" id="IPR007867">
    <property type="entry name" value="GMC_OxRtase_C"/>
</dbReference>
<dbReference type="AlphaFoldDB" id="A0AAR5P6Y8"/>
<evidence type="ECO:0000313" key="7">
    <source>
        <dbReference type="EnsemblMetazoa" id="XP_019756386.1"/>
    </source>
</evidence>
<dbReference type="PANTHER" id="PTHR11552:SF216">
    <property type="entry name" value="GLUCOSE-METHANOL-CHOLINE OXIDOREDUCTASE N-TERMINAL DOMAIN-CONTAINING PROTEIN"/>
    <property type="match status" value="1"/>
</dbReference>
<accession>A0AAR5P6Y8</accession>
<dbReference type="PIRSF" id="PIRSF000137">
    <property type="entry name" value="Alcohol_oxidase"/>
    <property type="match status" value="1"/>
</dbReference>
<dbReference type="GeneID" id="109535016"/>
<feature type="binding site" evidence="3">
    <location>
        <position position="579"/>
    </location>
    <ligand>
        <name>FAD</name>
        <dbReference type="ChEBI" id="CHEBI:57692"/>
    </ligand>
</feature>
<dbReference type="KEGG" id="dpa:109535016"/>
<dbReference type="Proteomes" id="UP000019118">
    <property type="component" value="Unassembled WGS sequence"/>
</dbReference>
<evidence type="ECO:0000256" key="1">
    <source>
        <dbReference type="ARBA" id="ARBA00010790"/>
    </source>
</evidence>
<feature type="signal peptide" evidence="5">
    <location>
        <begin position="1"/>
        <end position="21"/>
    </location>
</feature>
<feature type="active site" description="Proton acceptor" evidence="2">
    <location>
        <position position="589"/>
    </location>
</feature>
<evidence type="ECO:0000256" key="4">
    <source>
        <dbReference type="RuleBase" id="RU003968"/>
    </source>
</evidence>
<dbReference type="SUPFAM" id="SSF54373">
    <property type="entry name" value="FAD-linked reductases, C-terminal domain"/>
    <property type="match status" value="1"/>
</dbReference>
<dbReference type="Gene3D" id="3.50.50.60">
    <property type="entry name" value="FAD/NAD(P)-binding domain"/>
    <property type="match status" value="1"/>
</dbReference>
<feature type="active site" description="Proton donor" evidence="2">
    <location>
        <position position="545"/>
    </location>
</feature>
<dbReference type="InterPro" id="IPR000172">
    <property type="entry name" value="GMC_OxRdtase_N"/>
</dbReference>
<comment type="similarity">
    <text evidence="1 4">Belongs to the GMC oxidoreductase family.</text>
</comment>
<keyword evidence="5" id="KW-0732">Signal</keyword>
<evidence type="ECO:0000256" key="5">
    <source>
        <dbReference type="SAM" id="SignalP"/>
    </source>
</evidence>
<reference evidence="7" key="2">
    <citation type="submission" date="2024-08" db="UniProtKB">
        <authorList>
            <consortium name="EnsemblMetazoa"/>
        </authorList>
    </citation>
    <scope>IDENTIFICATION</scope>
</reference>
<comment type="cofactor">
    <cofactor evidence="3">
        <name>FAD</name>
        <dbReference type="ChEBI" id="CHEBI:57692"/>
    </cofactor>
</comment>
<evidence type="ECO:0000313" key="8">
    <source>
        <dbReference type="Proteomes" id="UP000019118"/>
    </source>
</evidence>
<name>A0AAR5P6Y8_DENPD</name>
<keyword evidence="3 4" id="KW-0274">FAD</keyword>
<dbReference type="Pfam" id="PF05199">
    <property type="entry name" value="GMC_oxred_C"/>
    <property type="match status" value="1"/>
</dbReference>
<dbReference type="InterPro" id="IPR036188">
    <property type="entry name" value="FAD/NAD-bd_sf"/>
</dbReference>
<sequence length="612" mass="67628">MELYALFSAVLLIVSVHLCQSQFNGFFRSLFGAEENSIGENEDVLEEYDFVVIGAGSGGSVVANRLTENPSWSVLLLEAGKDEIFLTDVPLSAPILSITGYNWGYKSQKLTTACLGLVDQRCHLPRGKGLGGTSIINFMLYTRGNRRDFDMWEAMGNKGWGYKDVLYYFLKSENCTLCRDIDESYHAKSGDLHVENAGFESPLVKLFIEAGQQLGYRNNDPNGEYGLGFSRVQATMKGGRRCSAAKAFLRPVAHRSNLHISKESRATKILIDPRSKRAFGVEFRRNKKNFRVKVRKEVILSAGTINSAQLLMLSGVGPKEHLESKGIAVLSDLPVGFNLQDHMAMSAVPFLVNESITVSDLTVQNPVDIYNFLARGKGPYTIPGGAEALAFVKTKLAKDRNDDYPDIELVLGAGGLNGDVFGGFRALLGIPQSTFTKVYQPLISRPSFSIVPVLLRPKSRGRVYLKDNNSFHWPLIDPNYFSEEDDLETMVEGVKMAVSIAQSAPFKRYDTSLSELPFPKCEHLALNSDEYWRCSLRQLCATLGHHVGTCKMGPKSDPTAVVDDQLRVHGIQNLRVVDGSIMPNVIAGHTNAVIFMIGEKASDMIKESWAGE</sequence>
<keyword evidence="4" id="KW-0285">Flavoprotein</keyword>
<dbReference type="Gene3D" id="3.30.560.10">
    <property type="entry name" value="Glucose Oxidase, domain 3"/>
    <property type="match status" value="1"/>
</dbReference>
<feature type="domain" description="Glucose-methanol-choline oxidoreductase N-terminal" evidence="6">
    <location>
        <begin position="127"/>
        <end position="150"/>
    </location>
</feature>
<dbReference type="InterPro" id="IPR012132">
    <property type="entry name" value="GMC_OxRdtase"/>
</dbReference>
<reference evidence="8" key="1">
    <citation type="journal article" date="2013" name="Genome Biol.">
        <title>Draft genome of the mountain pine beetle, Dendroctonus ponderosae Hopkins, a major forest pest.</title>
        <authorList>
            <person name="Keeling C.I."/>
            <person name="Yuen M.M."/>
            <person name="Liao N.Y."/>
            <person name="Docking T.R."/>
            <person name="Chan S.K."/>
            <person name="Taylor G.A."/>
            <person name="Palmquist D.L."/>
            <person name="Jackman S.D."/>
            <person name="Nguyen A."/>
            <person name="Li M."/>
            <person name="Henderson H."/>
            <person name="Janes J.K."/>
            <person name="Zhao Y."/>
            <person name="Pandoh P."/>
            <person name="Moore R."/>
            <person name="Sperling F.A."/>
            <person name="Huber D.P."/>
            <person name="Birol I."/>
            <person name="Jones S.J."/>
            <person name="Bohlmann J."/>
        </authorList>
    </citation>
    <scope>NUCLEOTIDE SEQUENCE</scope>
</reference>
<dbReference type="PANTHER" id="PTHR11552">
    <property type="entry name" value="GLUCOSE-METHANOL-CHOLINE GMC OXIDOREDUCTASE"/>
    <property type="match status" value="1"/>
</dbReference>
<dbReference type="GO" id="GO:0016614">
    <property type="term" value="F:oxidoreductase activity, acting on CH-OH group of donors"/>
    <property type="evidence" value="ECO:0007669"/>
    <property type="project" value="InterPro"/>
</dbReference>
<organism evidence="7 8">
    <name type="scientific">Dendroctonus ponderosae</name>
    <name type="common">Mountain pine beetle</name>
    <dbReference type="NCBI Taxonomy" id="77166"/>
    <lineage>
        <taxon>Eukaryota</taxon>
        <taxon>Metazoa</taxon>
        <taxon>Ecdysozoa</taxon>
        <taxon>Arthropoda</taxon>
        <taxon>Hexapoda</taxon>
        <taxon>Insecta</taxon>
        <taxon>Pterygota</taxon>
        <taxon>Neoptera</taxon>
        <taxon>Endopterygota</taxon>
        <taxon>Coleoptera</taxon>
        <taxon>Polyphaga</taxon>
        <taxon>Cucujiformia</taxon>
        <taxon>Curculionidae</taxon>
        <taxon>Scolytinae</taxon>
        <taxon>Dendroctonus</taxon>
    </lineage>
</organism>
<evidence type="ECO:0000256" key="2">
    <source>
        <dbReference type="PIRSR" id="PIRSR000137-1"/>
    </source>
</evidence>
<evidence type="ECO:0000259" key="6">
    <source>
        <dbReference type="PROSITE" id="PS00623"/>
    </source>
</evidence>